<proteinExistence type="predicted"/>
<evidence type="ECO:0000313" key="2">
    <source>
        <dbReference type="Proteomes" id="UP000652761"/>
    </source>
</evidence>
<keyword evidence="2" id="KW-1185">Reference proteome</keyword>
<protein>
    <submittedName>
        <fullName evidence="1">Uncharacterized protein</fullName>
    </submittedName>
</protein>
<evidence type="ECO:0000313" key="1">
    <source>
        <dbReference type="EMBL" id="MQM19732.1"/>
    </source>
</evidence>
<dbReference type="Proteomes" id="UP000652761">
    <property type="component" value="Unassembled WGS sequence"/>
</dbReference>
<organism evidence="1 2">
    <name type="scientific">Colocasia esculenta</name>
    <name type="common">Wild taro</name>
    <name type="synonym">Arum esculentum</name>
    <dbReference type="NCBI Taxonomy" id="4460"/>
    <lineage>
        <taxon>Eukaryota</taxon>
        <taxon>Viridiplantae</taxon>
        <taxon>Streptophyta</taxon>
        <taxon>Embryophyta</taxon>
        <taxon>Tracheophyta</taxon>
        <taxon>Spermatophyta</taxon>
        <taxon>Magnoliopsida</taxon>
        <taxon>Liliopsida</taxon>
        <taxon>Araceae</taxon>
        <taxon>Aroideae</taxon>
        <taxon>Colocasieae</taxon>
        <taxon>Colocasia</taxon>
    </lineage>
</organism>
<dbReference type="AlphaFoldDB" id="A0A843XKJ0"/>
<gene>
    <name evidence="1" type="ORF">Taro_052745</name>
</gene>
<reference evidence="1" key="1">
    <citation type="submission" date="2017-07" db="EMBL/GenBank/DDBJ databases">
        <title>Taro Niue Genome Assembly and Annotation.</title>
        <authorList>
            <person name="Atibalentja N."/>
            <person name="Keating K."/>
            <person name="Fields C.J."/>
        </authorList>
    </citation>
    <scope>NUCLEOTIDE SEQUENCE</scope>
    <source>
        <strain evidence="1">Niue_2</strain>
        <tissue evidence="1">Leaf</tissue>
    </source>
</reference>
<comment type="caution">
    <text evidence="1">The sequence shown here is derived from an EMBL/GenBank/DDBJ whole genome shotgun (WGS) entry which is preliminary data.</text>
</comment>
<dbReference type="EMBL" id="NMUH01009156">
    <property type="protein sequence ID" value="MQM19732.1"/>
    <property type="molecule type" value="Genomic_DNA"/>
</dbReference>
<name>A0A843XKJ0_COLES</name>
<sequence>MDEAPRFPSFGVSHCLNQEETMDEAPRFPSFRAKCRGGSSPGIHGYLRAIREEGLRGFTREVKEDGYLN</sequence>
<accession>A0A843XKJ0</accession>